<evidence type="ECO:0000313" key="2">
    <source>
        <dbReference type="Proteomes" id="UP000324748"/>
    </source>
</evidence>
<reference evidence="1 2" key="1">
    <citation type="submission" date="2019-05" db="EMBL/GenBank/DDBJ databases">
        <title>Emergence of the Ug99 lineage of the wheat stem rust pathogen through somatic hybridization.</title>
        <authorList>
            <person name="Li F."/>
            <person name="Upadhyaya N.M."/>
            <person name="Sperschneider J."/>
            <person name="Matny O."/>
            <person name="Nguyen-Phuc H."/>
            <person name="Mago R."/>
            <person name="Raley C."/>
            <person name="Miller M.E."/>
            <person name="Silverstein K.A.T."/>
            <person name="Henningsen E."/>
            <person name="Hirsch C.D."/>
            <person name="Visser B."/>
            <person name="Pretorius Z.A."/>
            <person name="Steffenson B.J."/>
            <person name="Schwessinger B."/>
            <person name="Dodds P.N."/>
            <person name="Figueroa M."/>
        </authorList>
    </citation>
    <scope>NUCLEOTIDE SEQUENCE [LARGE SCALE GENOMIC DNA]</scope>
    <source>
        <strain evidence="1">21-0</strain>
    </source>
</reference>
<dbReference type="Proteomes" id="UP000324748">
    <property type="component" value="Unassembled WGS sequence"/>
</dbReference>
<gene>
    <name evidence="1" type="ORF">PGT21_015314</name>
</gene>
<accession>A0A5B0QIM4</accession>
<protein>
    <submittedName>
        <fullName evidence="1">Uncharacterized protein</fullName>
    </submittedName>
</protein>
<organism evidence="1 2">
    <name type="scientific">Puccinia graminis f. sp. tritici</name>
    <dbReference type="NCBI Taxonomy" id="56615"/>
    <lineage>
        <taxon>Eukaryota</taxon>
        <taxon>Fungi</taxon>
        <taxon>Dikarya</taxon>
        <taxon>Basidiomycota</taxon>
        <taxon>Pucciniomycotina</taxon>
        <taxon>Pucciniomycetes</taxon>
        <taxon>Pucciniales</taxon>
        <taxon>Pucciniaceae</taxon>
        <taxon>Puccinia</taxon>
    </lineage>
</organism>
<keyword evidence="2" id="KW-1185">Reference proteome</keyword>
<dbReference type="EMBL" id="VSWC01000015">
    <property type="protein sequence ID" value="KAA1112913.1"/>
    <property type="molecule type" value="Genomic_DNA"/>
</dbReference>
<comment type="caution">
    <text evidence="1">The sequence shown here is derived from an EMBL/GenBank/DDBJ whole genome shotgun (WGS) entry which is preliminary data.</text>
</comment>
<proteinExistence type="predicted"/>
<evidence type="ECO:0000313" key="1">
    <source>
        <dbReference type="EMBL" id="KAA1112913.1"/>
    </source>
</evidence>
<name>A0A5B0QIM4_PUCGR</name>
<dbReference type="AlphaFoldDB" id="A0A5B0QIM4"/>
<sequence length="75" mass="8148">MALLGGKRSSPVGGYIPDSPADCLLMVAMVAHQKPNQDSWIKFWMCALPVSVNIVTSQLENFAAAFPFLGDHLRS</sequence>